<evidence type="ECO:0000313" key="2">
    <source>
        <dbReference type="EMBL" id="TFK55830.1"/>
    </source>
</evidence>
<dbReference type="EMBL" id="ML213504">
    <property type="protein sequence ID" value="TFK55830.1"/>
    <property type="molecule type" value="Genomic_DNA"/>
</dbReference>
<organism evidence="2 3">
    <name type="scientific">Heliocybe sulcata</name>
    <dbReference type="NCBI Taxonomy" id="5364"/>
    <lineage>
        <taxon>Eukaryota</taxon>
        <taxon>Fungi</taxon>
        <taxon>Dikarya</taxon>
        <taxon>Basidiomycota</taxon>
        <taxon>Agaricomycotina</taxon>
        <taxon>Agaricomycetes</taxon>
        <taxon>Gloeophyllales</taxon>
        <taxon>Gloeophyllaceae</taxon>
        <taxon>Heliocybe</taxon>
    </lineage>
</organism>
<protein>
    <submittedName>
        <fullName evidence="2">Uncharacterized protein</fullName>
    </submittedName>
</protein>
<dbReference type="AlphaFoldDB" id="A0A5C3NES6"/>
<dbReference type="Proteomes" id="UP000305948">
    <property type="component" value="Unassembled WGS sequence"/>
</dbReference>
<feature type="chain" id="PRO_5022703768" evidence="1">
    <location>
        <begin position="37"/>
        <end position="172"/>
    </location>
</feature>
<evidence type="ECO:0000256" key="1">
    <source>
        <dbReference type="SAM" id="SignalP"/>
    </source>
</evidence>
<name>A0A5C3NES6_9AGAM</name>
<sequence>MLLFSDSVLRTFRSLLTMWVIHAVVLFGQIPQDSIACSALGPDAFASGISQCLDDKSTLIAISECVSSAIPGQFNLHFLTNAPYSQEYIYLGTPRLISLRLCVSRPTHTLILFSLAPSATLGIGSHQMFLHSPRQASSYCASRPRQRDCSILSRPTPYDSRTSSDAWPYWVT</sequence>
<feature type="signal peptide" evidence="1">
    <location>
        <begin position="1"/>
        <end position="36"/>
    </location>
</feature>
<evidence type="ECO:0000313" key="3">
    <source>
        <dbReference type="Proteomes" id="UP000305948"/>
    </source>
</evidence>
<keyword evidence="3" id="KW-1185">Reference proteome</keyword>
<keyword evidence="1" id="KW-0732">Signal</keyword>
<accession>A0A5C3NES6</accession>
<reference evidence="2 3" key="1">
    <citation type="journal article" date="2019" name="Nat. Ecol. Evol.">
        <title>Megaphylogeny resolves global patterns of mushroom evolution.</title>
        <authorList>
            <person name="Varga T."/>
            <person name="Krizsan K."/>
            <person name="Foldi C."/>
            <person name="Dima B."/>
            <person name="Sanchez-Garcia M."/>
            <person name="Sanchez-Ramirez S."/>
            <person name="Szollosi G.J."/>
            <person name="Szarkandi J.G."/>
            <person name="Papp V."/>
            <person name="Albert L."/>
            <person name="Andreopoulos W."/>
            <person name="Angelini C."/>
            <person name="Antonin V."/>
            <person name="Barry K.W."/>
            <person name="Bougher N.L."/>
            <person name="Buchanan P."/>
            <person name="Buyck B."/>
            <person name="Bense V."/>
            <person name="Catcheside P."/>
            <person name="Chovatia M."/>
            <person name="Cooper J."/>
            <person name="Damon W."/>
            <person name="Desjardin D."/>
            <person name="Finy P."/>
            <person name="Geml J."/>
            <person name="Haridas S."/>
            <person name="Hughes K."/>
            <person name="Justo A."/>
            <person name="Karasinski D."/>
            <person name="Kautmanova I."/>
            <person name="Kiss B."/>
            <person name="Kocsube S."/>
            <person name="Kotiranta H."/>
            <person name="LaButti K.M."/>
            <person name="Lechner B.E."/>
            <person name="Liimatainen K."/>
            <person name="Lipzen A."/>
            <person name="Lukacs Z."/>
            <person name="Mihaltcheva S."/>
            <person name="Morgado L.N."/>
            <person name="Niskanen T."/>
            <person name="Noordeloos M.E."/>
            <person name="Ohm R.A."/>
            <person name="Ortiz-Santana B."/>
            <person name="Ovrebo C."/>
            <person name="Racz N."/>
            <person name="Riley R."/>
            <person name="Savchenko A."/>
            <person name="Shiryaev A."/>
            <person name="Soop K."/>
            <person name="Spirin V."/>
            <person name="Szebenyi C."/>
            <person name="Tomsovsky M."/>
            <person name="Tulloss R.E."/>
            <person name="Uehling J."/>
            <person name="Grigoriev I.V."/>
            <person name="Vagvolgyi C."/>
            <person name="Papp T."/>
            <person name="Martin F.M."/>
            <person name="Miettinen O."/>
            <person name="Hibbett D.S."/>
            <person name="Nagy L.G."/>
        </authorList>
    </citation>
    <scope>NUCLEOTIDE SEQUENCE [LARGE SCALE GENOMIC DNA]</scope>
    <source>
        <strain evidence="2 3">OMC1185</strain>
    </source>
</reference>
<gene>
    <name evidence="2" type="ORF">OE88DRAFT_663170</name>
</gene>
<proteinExistence type="predicted"/>